<dbReference type="SMART" id="SM00066">
    <property type="entry name" value="GAL4"/>
    <property type="match status" value="1"/>
</dbReference>
<dbReference type="AlphaFoldDB" id="A0A8H6RPL7"/>
<dbReference type="CDD" id="cd12148">
    <property type="entry name" value="fungal_TF_MHR"/>
    <property type="match status" value="1"/>
</dbReference>
<dbReference type="SUPFAM" id="SSF57701">
    <property type="entry name" value="Zn2/Cys6 DNA-binding domain"/>
    <property type="match status" value="1"/>
</dbReference>
<dbReference type="Gene3D" id="4.10.240.10">
    <property type="entry name" value="Zn(2)-C6 fungal-type DNA-binding domain"/>
    <property type="match status" value="1"/>
</dbReference>
<dbReference type="GO" id="GO:0008270">
    <property type="term" value="F:zinc ion binding"/>
    <property type="evidence" value="ECO:0007669"/>
    <property type="project" value="InterPro"/>
</dbReference>
<evidence type="ECO:0000256" key="1">
    <source>
        <dbReference type="ARBA" id="ARBA00023242"/>
    </source>
</evidence>
<proteinExistence type="predicted"/>
<protein>
    <submittedName>
        <fullName evidence="4">Nitrogen assimilation transcription factor nit-4</fullName>
    </submittedName>
</protein>
<gene>
    <name evidence="4" type="ORF">HII31_03852</name>
</gene>
<evidence type="ECO:0000313" key="4">
    <source>
        <dbReference type="EMBL" id="KAF7194831.1"/>
    </source>
</evidence>
<accession>A0A8H6RPL7</accession>
<dbReference type="Pfam" id="PF00172">
    <property type="entry name" value="Zn_clus"/>
    <property type="match status" value="1"/>
</dbReference>
<keyword evidence="5" id="KW-1185">Reference proteome</keyword>
<dbReference type="PROSITE" id="PS00463">
    <property type="entry name" value="ZN2_CY6_FUNGAL_1"/>
    <property type="match status" value="1"/>
</dbReference>
<dbReference type="PANTHER" id="PTHR47256:SF1">
    <property type="entry name" value="ZN(II)2CYS6 TRANSCRIPTION FACTOR (EUROFUNG)"/>
    <property type="match status" value="1"/>
</dbReference>
<dbReference type="InterPro" id="IPR001138">
    <property type="entry name" value="Zn2Cys6_DnaBD"/>
</dbReference>
<sequence length="738" mass="82792">MAMVEPFLAQCTKVFHIKLVIEVLIVLVPSTPRVTGYSHAFRNMEDQTESPDRETQPQHSKRRVAVSSACQRCRKRKLRCDGQRPACANCAKHDATCDYENVRANETRAVAAKRHAASLQAQIDGILNNLTELKLMSDDDALAWLSKLRSASDPLAALSSLKKEPIDDWPIATSRQPPVLNSAPTTPYPNLEMRLSLQHPHLYPSTPLYGHSVNSSRLPKDAFNESLDDRSELEILIRGYATDMLPRSKALSGEVEWQAELCDSRLRQLDISHWTPVNISDELAAQLLSHYFSTDHRLLSPFDADLFIDDLTSRTLRFCSPLLVNSVLAWTCTTYSTSIELPADLASKFVTVAERLLRSDENNASVLNVASLFCLTLASICSGRDMAAMTYLRQTLEMAILLRLHGENSATTAQLGLFHPHWIRAYGYVAWGSYNFACVHMSHYRIAEFQKYVARAPQLPIPGDQALYEIFPDSSPPPYMDQTFAQYCRLLPINEGILYAYLGPGCAPDKAVPLAFAEEKYQRLLEWADQLPHSLARTPDMAHHMIVLHVSFHSMVMELFRPFLFKNLKLASLANARPEEVFLASSARIVEVTRLYYTKFRGTPFTRTATWLIAPIYTANISLRGSPDTWVQRKQDFELAMRSLMEIGMIAAMKEGIVRGSFVMAVNYGLLSRGEAREMLHQVLAAKGSTFQPDHPGTVLTIDFERAVDDPTNSSAQALLKDTSLLMTEKLHARASSP</sequence>
<evidence type="ECO:0000256" key="2">
    <source>
        <dbReference type="SAM" id="MobiDB-lite"/>
    </source>
</evidence>
<evidence type="ECO:0000313" key="5">
    <source>
        <dbReference type="Proteomes" id="UP000660729"/>
    </source>
</evidence>
<dbReference type="EMBL" id="JABCIY010000052">
    <property type="protein sequence ID" value="KAF7194831.1"/>
    <property type="molecule type" value="Genomic_DNA"/>
</dbReference>
<dbReference type="PROSITE" id="PS50048">
    <property type="entry name" value="ZN2_CY6_FUNGAL_2"/>
    <property type="match status" value="1"/>
</dbReference>
<organism evidence="4 5">
    <name type="scientific">Pseudocercospora fuligena</name>
    <dbReference type="NCBI Taxonomy" id="685502"/>
    <lineage>
        <taxon>Eukaryota</taxon>
        <taxon>Fungi</taxon>
        <taxon>Dikarya</taxon>
        <taxon>Ascomycota</taxon>
        <taxon>Pezizomycotina</taxon>
        <taxon>Dothideomycetes</taxon>
        <taxon>Dothideomycetidae</taxon>
        <taxon>Mycosphaerellales</taxon>
        <taxon>Mycosphaerellaceae</taxon>
        <taxon>Pseudocercospora</taxon>
    </lineage>
</organism>
<comment type="caution">
    <text evidence="4">The sequence shown here is derived from an EMBL/GenBank/DDBJ whole genome shotgun (WGS) entry which is preliminary data.</text>
</comment>
<name>A0A8H6RPL7_9PEZI</name>
<dbReference type="InterPro" id="IPR053187">
    <property type="entry name" value="Notoamide_regulator"/>
</dbReference>
<feature type="domain" description="Zn(2)-C6 fungal-type" evidence="3">
    <location>
        <begin position="69"/>
        <end position="99"/>
    </location>
</feature>
<evidence type="ECO:0000259" key="3">
    <source>
        <dbReference type="PROSITE" id="PS50048"/>
    </source>
</evidence>
<keyword evidence="1" id="KW-0539">Nucleus</keyword>
<feature type="compositionally biased region" description="Basic and acidic residues" evidence="2">
    <location>
        <begin position="42"/>
        <end position="56"/>
    </location>
</feature>
<dbReference type="Proteomes" id="UP000660729">
    <property type="component" value="Unassembled WGS sequence"/>
</dbReference>
<dbReference type="PANTHER" id="PTHR47256">
    <property type="entry name" value="ZN(II)2CYS6 TRANSCRIPTION FACTOR (EUROFUNG)-RELATED"/>
    <property type="match status" value="1"/>
</dbReference>
<dbReference type="OrthoDB" id="10261408at2759"/>
<reference evidence="4" key="1">
    <citation type="submission" date="2020-04" db="EMBL/GenBank/DDBJ databases">
        <title>Draft genome resource of the tomato pathogen Pseudocercospora fuligena.</title>
        <authorList>
            <person name="Zaccaron A."/>
        </authorList>
    </citation>
    <scope>NUCLEOTIDE SEQUENCE</scope>
    <source>
        <strain evidence="4">PF001</strain>
    </source>
</reference>
<dbReference type="InterPro" id="IPR036864">
    <property type="entry name" value="Zn2-C6_fun-type_DNA-bd_sf"/>
</dbReference>
<dbReference type="CDD" id="cd00067">
    <property type="entry name" value="GAL4"/>
    <property type="match status" value="1"/>
</dbReference>
<dbReference type="GO" id="GO:0000981">
    <property type="term" value="F:DNA-binding transcription factor activity, RNA polymerase II-specific"/>
    <property type="evidence" value="ECO:0007669"/>
    <property type="project" value="InterPro"/>
</dbReference>
<feature type="region of interest" description="Disordered" evidence="2">
    <location>
        <begin position="42"/>
        <end position="61"/>
    </location>
</feature>